<protein>
    <submittedName>
        <fullName evidence="2">Unannotated protein</fullName>
    </submittedName>
</protein>
<name>A0A6J7AAX2_9ZZZZ</name>
<gene>
    <name evidence="2" type="ORF">UFOPK3181_00836</name>
</gene>
<evidence type="ECO:0000259" key="1">
    <source>
        <dbReference type="Pfam" id="PF00535"/>
    </source>
</evidence>
<dbReference type="PANTHER" id="PTHR48090">
    <property type="entry name" value="UNDECAPRENYL-PHOSPHATE 4-DEOXY-4-FORMAMIDO-L-ARABINOSE TRANSFERASE-RELATED"/>
    <property type="match status" value="1"/>
</dbReference>
<dbReference type="CDD" id="cd04179">
    <property type="entry name" value="DPM_DPG-synthase_like"/>
    <property type="match status" value="1"/>
</dbReference>
<dbReference type="SUPFAM" id="SSF53448">
    <property type="entry name" value="Nucleotide-diphospho-sugar transferases"/>
    <property type="match status" value="1"/>
</dbReference>
<dbReference type="PANTHER" id="PTHR48090:SF7">
    <property type="entry name" value="RFBJ PROTEIN"/>
    <property type="match status" value="1"/>
</dbReference>
<dbReference type="Gene3D" id="3.90.550.10">
    <property type="entry name" value="Spore Coat Polysaccharide Biosynthesis Protein SpsA, Chain A"/>
    <property type="match status" value="1"/>
</dbReference>
<organism evidence="2">
    <name type="scientific">freshwater metagenome</name>
    <dbReference type="NCBI Taxonomy" id="449393"/>
    <lineage>
        <taxon>unclassified sequences</taxon>
        <taxon>metagenomes</taxon>
        <taxon>ecological metagenomes</taxon>
    </lineage>
</organism>
<dbReference type="InterPro" id="IPR029044">
    <property type="entry name" value="Nucleotide-diphossugar_trans"/>
</dbReference>
<dbReference type="InterPro" id="IPR050256">
    <property type="entry name" value="Glycosyltransferase_2"/>
</dbReference>
<sequence>MKILHYKRNWLKIPVLKTSDVLVVVPAYNEAASIGQVIDGIRSHGFQVLAIDDGSSDETPLVARQRKALVLSLPFNVGVGGALRCGFRYAVENGFIAVIQCDADGQHLPSHLIDLLEAANRTDAHMIIGSRFGSETTTHDPTLLRRFAMLALSKVAQHATQHRITDSTSGFRLIQQPLLGELAAHLPAYYLGDTFEAVVVAGRAGYHVEEIGVAMAPREHGSSSSGNFRSTVLIGKVLTTVLLGIHFRLRQLK</sequence>
<dbReference type="InterPro" id="IPR001173">
    <property type="entry name" value="Glyco_trans_2-like"/>
</dbReference>
<proteinExistence type="predicted"/>
<evidence type="ECO:0000313" key="2">
    <source>
        <dbReference type="EMBL" id="CAB4830012.1"/>
    </source>
</evidence>
<accession>A0A6J7AAX2</accession>
<dbReference type="EMBL" id="CAFABG010000061">
    <property type="protein sequence ID" value="CAB4830012.1"/>
    <property type="molecule type" value="Genomic_DNA"/>
</dbReference>
<dbReference type="Pfam" id="PF00535">
    <property type="entry name" value="Glycos_transf_2"/>
    <property type="match status" value="1"/>
</dbReference>
<dbReference type="AlphaFoldDB" id="A0A6J7AAX2"/>
<feature type="domain" description="Glycosyltransferase 2-like" evidence="1">
    <location>
        <begin position="23"/>
        <end position="179"/>
    </location>
</feature>
<reference evidence="2" key="1">
    <citation type="submission" date="2020-05" db="EMBL/GenBank/DDBJ databases">
        <authorList>
            <person name="Chiriac C."/>
            <person name="Salcher M."/>
            <person name="Ghai R."/>
            <person name="Kavagutti S V."/>
        </authorList>
    </citation>
    <scope>NUCLEOTIDE SEQUENCE</scope>
</reference>